<name>A0ABU6DH64_9BACL</name>
<proteinExistence type="predicted"/>
<evidence type="ECO:0000313" key="1">
    <source>
        <dbReference type="EMBL" id="MEB4796191.1"/>
    </source>
</evidence>
<reference evidence="1 2" key="1">
    <citation type="submission" date="2023-03" db="EMBL/GenBank/DDBJ databases">
        <title>Bacillus Genome Sequencing.</title>
        <authorList>
            <person name="Dunlap C."/>
        </authorList>
    </citation>
    <scope>NUCLEOTIDE SEQUENCE [LARGE SCALE GENOMIC DNA]</scope>
    <source>
        <strain evidence="1 2">NRS-1351</strain>
    </source>
</reference>
<dbReference type="EMBL" id="JAROBY010000033">
    <property type="protein sequence ID" value="MEB4796191.1"/>
    <property type="molecule type" value="Genomic_DNA"/>
</dbReference>
<dbReference type="Proteomes" id="UP001355653">
    <property type="component" value="Unassembled WGS sequence"/>
</dbReference>
<evidence type="ECO:0000313" key="2">
    <source>
        <dbReference type="Proteomes" id="UP001355653"/>
    </source>
</evidence>
<organism evidence="1 2">
    <name type="scientific">Paenibacillus chondroitinus</name>
    <dbReference type="NCBI Taxonomy" id="59842"/>
    <lineage>
        <taxon>Bacteria</taxon>
        <taxon>Bacillati</taxon>
        <taxon>Bacillota</taxon>
        <taxon>Bacilli</taxon>
        <taxon>Bacillales</taxon>
        <taxon>Paenibacillaceae</taxon>
        <taxon>Paenibacillus</taxon>
    </lineage>
</organism>
<accession>A0ABU6DH64</accession>
<protein>
    <recommendedName>
        <fullName evidence="3">DUF3992 domain-containing protein</fullName>
    </recommendedName>
</protein>
<evidence type="ECO:0008006" key="3">
    <source>
        <dbReference type="Google" id="ProtNLM"/>
    </source>
</evidence>
<sequence length="131" mass="14012">MGAASVNEPGTISTFSLTPTTVSCGSGYCNYSNVQVKETAFGFITAYFYANYTIVDGGNDYIGELYPNYKITVIGGSYDNETLSLYKPTESLQGPANAFLRFQYNGPGSSVSTTFYVYLNVGNNTASSSQG</sequence>
<comment type="caution">
    <text evidence="1">The sequence shown here is derived from an EMBL/GenBank/DDBJ whole genome shotgun (WGS) entry which is preliminary data.</text>
</comment>
<gene>
    <name evidence="1" type="ORF">P5G65_20000</name>
</gene>
<dbReference type="RefSeq" id="WP_127450028.1">
    <property type="nucleotide sequence ID" value="NZ_JAROBY010000033.1"/>
</dbReference>
<keyword evidence="2" id="KW-1185">Reference proteome</keyword>